<dbReference type="SUPFAM" id="SSF51735">
    <property type="entry name" value="NAD(P)-binding Rossmann-fold domains"/>
    <property type="match status" value="1"/>
</dbReference>
<protein>
    <recommendedName>
        <fullName evidence="4">Retinol dehydrogenase 14</fullName>
    </recommendedName>
</protein>
<evidence type="ECO:0008006" key="4">
    <source>
        <dbReference type="Google" id="ProtNLM"/>
    </source>
</evidence>
<organism evidence="2">
    <name type="scientific">Oppiella nova</name>
    <dbReference type="NCBI Taxonomy" id="334625"/>
    <lineage>
        <taxon>Eukaryota</taxon>
        <taxon>Metazoa</taxon>
        <taxon>Ecdysozoa</taxon>
        <taxon>Arthropoda</taxon>
        <taxon>Chelicerata</taxon>
        <taxon>Arachnida</taxon>
        <taxon>Acari</taxon>
        <taxon>Acariformes</taxon>
        <taxon>Sarcoptiformes</taxon>
        <taxon>Oribatida</taxon>
        <taxon>Brachypylina</taxon>
        <taxon>Oppioidea</taxon>
        <taxon>Oppiidae</taxon>
        <taxon>Oppiella</taxon>
    </lineage>
</organism>
<dbReference type="Proteomes" id="UP000728032">
    <property type="component" value="Unassembled WGS sequence"/>
</dbReference>
<feature type="non-terminal residue" evidence="2">
    <location>
        <position position="125"/>
    </location>
</feature>
<dbReference type="OrthoDB" id="6482966at2759"/>
<dbReference type="EMBL" id="CAJPVJ010010270">
    <property type="protein sequence ID" value="CAG2173112.1"/>
    <property type="molecule type" value="Genomic_DNA"/>
</dbReference>
<dbReference type="GO" id="GO:0016491">
    <property type="term" value="F:oxidoreductase activity"/>
    <property type="evidence" value="ECO:0007669"/>
    <property type="project" value="UniProtKB-KW"/>
</dbReference>
<keyword evidence="1" id="KW-0560">Oxidoreductase</keyword>
<dbReference type="EMBL" id="OC925095">
    <property type="protein sequence ID" value="CAD7655925.1"/>
    <property type="molecule type" value="Genomic_DNA"/>
</dbReference>
<evidence type="ECO:0000313" key="2">
    <source>
        <dbReference type="EMBL" id="CAD7655925.1"/>
    </source>
</evidence>
<name>A0A7R9M9B0_9ACAR</name>
<keyword evidence="3" id="KW-1185">Reference proteome</keyword>
<proteinExistence type="predicted"/>
<sequence length="125" mass="14523">SKLANVLFSRELAKRLRHTYINTYSLHPGVIDTDLGRHVGETDDKLKGKGFKGFMRRNLLLTPFMGSQTTLYCALEEDLDDETGYYYDNCQRIDYMIPEANDDKTAKALWKLSEDFVKLEDHLRI</sequence>
<dbReference type="InterPro" id="IPR036291">
    <property type="entry name" value="NAD(P)-bd_dom_sf"/>
</dbReference>
<evidence type="ECO:0000313" key="3">
    <source>
        <dbReference type="Proteomes" id="UP000728032"/>
    </source>
</evidence>
<gene>
    <name evidence="2" type="ORF">ONB1V03_LOCUS12565</name>
</gene>
<dbReference type="Gene3D" id="3.40.50.720">
    <property type="entry name" value="NAD(P)-binding Rossmann-like Domain"/>
    <property type="match status" value="1"/>
</dbReference>
<accession>A0A7R9M9B0</accession>
<reference evidence="2" key="1">
    <citation type="submission" date="2020-11" db="EMBL/GenBank/DDBJ databases">
        <authorList>
            <person name="Tran Van P."/>
        </authorList>
    </citation>
    <scope>NUCLEOTIDE SEQUENCE</scope>
</reference>
<dbReference type="AlphaFoldDB" id="A0A7R9M9B0"/>
<dbReference type="PANTHER" id="PTHR43157">
    <property type="entry name" value="PHOSPHATIDYLINOSITOL-GLYCAN BIOSYNTHESIS CLASS F PROTEIN-RELATED"/>
    <property type="match status" value="1"/>
</dbReference>
<dbReference type="PANTHER" id="PTHR43157:SF31">
    <property type="entry name" value="PHOSPHATIDYLINOSITOL-GLYCAN BIOSYNTHESIS CLASS F PROTEIN"/>
    <property type="match status" value="1"/>
</dbReference>
<evidence type="ECO:0000256" key="1">
    <source>
        <dbReference type="ARBA" id="ARBA00023002"/>
    </source>
</evidence>